<evidence type="ECO:0000313" key="4">
    <source>
        <dbReference type="Proteomes" id="UP001497392"/>
    </source>
</evidence>
<proteinExistence type="predicted"/>
<organism evidence="3 4">
    <name type="scientific">Coccomyxa viridis</name>
    <dbReference type="NCBI Taxonomy" id="1274662"/>
    <lineage>
        <taxon>Eukaryota</taxon>
        <taxon>Viridiplantae</taxon>
        <taxon>Chlorophyta</taxon>
        <taxon>core chlorophytes</taxon>
        <taxon>Trebouxiophyceae</taxon>
        <taxon>Trebouxiophyceae incertae sedis</taxon>
        <taxon>Coccomyxaceae</taxon>
        <taxon>Coccomyxa</taxon>
    </lineage>
</organism>
<feature type="compositionally biased region" description="Polar residues" evidence="2">
    <location>
        <begin position="167"/>
        <end position="176"/>
    </location>
</feature>
<accession>A0ABP1G1R0</accession>
<evidence type="ECO:0000313" key="3">
    <source>
        <dbReference type="EMBL" id="CAL5224362.1"/>
    </source>
</evidence>
<name>A0ABP1G1R0_9CHLO</name>
<reference evidence="3 4" key="1">
    <citation type="submission" date="2024-06" db="EMBL/GenBank/DDBJ databases">
        <authorList>
            <person name="Kraege A."/>
            <person name="Thomma B."/>
        </authorList>
    </citation>
    <scope>NUCLEOTIDE SEQUENCE [LARGE SCALE GENOMIC DNA]</scope>
</reference>
<sequence>MHIPTRAHVRKEQSVKALLQKLDEAKDENGLLSQALQDLQAEQTKYEARIVGLQRAKQEAVAKAEAQSQKATHLQQELDRLTTEKARWQSQERAQLLKGKKLHERQVELEDALIDLKREADESASAAEQARAEAAQLLNRLHAKDAAVASAESARDDALCQAREATTRSQQGQSDQAEAWREERDALLDRAASLEDSLAASSAFAAAAAEAAPQGCGEECEGLRHEIGRLQHELQALLQRFQEQRDMLAHAAEELRCERREAQQLQQQREGEAAAAAALREGATQAREHSQQAMRWVHRLRAEVLEMEQALQASHAGKLELVREKLRLADALCRATDMLAAERAGSISADMEESPVREDDDCRPAEGDVHRQLADAVAAERDMLHRLECEIRRVLELERMRIADLRDNTEIHERLEAETEVSWGLREALAERRLDAQQ</sequence>
<dbReference type="Proteomes" id="UP001497392">
    <property type="component" value="Unassembled WGS sequence"/>
</dbReference>
<evidence type="ECO:0000256" key="2">
    <source>
        <dbReference type="SAM" id="MobiDB-lite"/>
    </source>
</evidence>
<keyword evidence="4" id="KW-1185">Reference proteome</keyword>
<evidence type="ECO:0000256" key="1">
    <source>
        <dbReference type="SAM" id="Coils"/>
    </source>
</evidence>
<dbReference type="EMBL" id="CAXHTA020000010">
    <property type="protein sequence ID" value="CAL5224362.1"/>
    <property type="molecule type" value="Genomic_DNA"/>
</dbReference>
<comment type="caution">
    <text evidence="3">The sequence shown here is derived from an EMBL/GenBank/DDBJ whole genome shotgun (WGS) entry which is preliminary data.</text>
</comment>
<gene>
    <name evidence="3" type="primary">g7036</name>
    <name evidence="3" type="ORF">VP750_LOCUS6021</name>
</gene>
<keyword evidence="1" id="KW-0175">Coiled coil</keyword>
<protein>
    <submittedName>
        <fullName evidence="3">G7036 protein</fullName>
    </submittedName>
</protein>
<feature type="coiled-coil region" evidence="1">
    <location>
        <begin position="8"/>
        <end position="147"/>
    </location>
</feature>
<feature type="region of interest" description="Disordered" evidence="2">
    <location>
        <begin position="159"/>
        <end position="181"/>
    </location>
</feature>